<reference evidence="1" key="3">
    <citation type="submission" date="2015-04" db="UniProtKB">
        <authorList>
            <consortium name="EnsemblPlants"/>
        </authorList>
    </citation>
    <scope>IDENTIFICATION</scope>
</reference>
<evidence type="ECO:0000313" key="1">
    <source>
        <dbReference type="EnsemblPlants" id="LPERR09G15200.1"/>
    </source>
</evidence>
<dbReference type="AlphaFoldDB" id="A0A0D9XGM9"/>
<reference evidence="2" key="2">
    <citation type="submission" date="2013-12" db="EMBL/GenBank/DDBJ databases">
        <authorList>
            <person name="Yu Y."/>
            <person name="Lee S."/>
            <person name="de Baynast K."/>
            <person name="Wissotski M."/>
            <person name="Liu L."/>
            <person name="Talag J."/>
            <person name="Goicoechea J."/>
            <person name="Angelova A."/>
            <person name="Jetty R."/>
            <person name="Kudrna D."/>
            <person name="Golser W."/>
            <person name="Rivera L."/>
            <person name="Zhang J."/>
            <person name="Wing R."/>
        </authorList>
    </citation>
    <scope>NUCLEOTIDE SEQUENCE</scope>
</reference>
<evidence type="ECO:0000313" key="2">
    <source>
        <dbReference type="Proteomes" id="UP000032180"/>
    </source>
</evidence>
<dbReference type="EnsemblPlants" id="LPERR09G15200.1">
    <property type="protein sequence ID" value="LPERR09G15200.1"/>
    <property type="gene ID" value="LPERR09G15200"/>
</dbReference>
<keyword evidence="2" id="KW-1185">Reference proteome</keyword>
<dbReference type="Proteomes" id="UP000032180">
    <property type="component" value="Chromosome 9"/>
</dbReference>
<accession>A0A0D9XGM9</accession>
<reference evidence="1 2" key="1">
    <citation type="submission" date="2012-08" db="EMBL/GenBank/DDBJ databases">
        <title>Oryza genome evolution.</title>
        <authorList>
            <person name="Wing R.A."/>
        </authorList>
    </citation>
    <scope>NUCLEOTIDE SEQUENCE</scope>
</reference>
<sequence length="80" mass="8839">MVATTFPYRWTRTKHLTISPPTHGAGHLPPPWILLDITICIAPPPLVSYICAWSPGNDPANIFAKEPYVGSVNADLLFLR</sequence>
<organism evidence="1 2">
    <name type="scientific">Leersia perrieri</name>
    <dbReference type="NCBI Taxonomy" id="77586"/>
    <lineage>
        <taxon>Eukaryota</taxon>
        <taxon>Viridiplantae</taxon>
        <taxon>Streptophyta</taxon>
        <taxon>Embryophyta</taxon>
        <taxon>Tracheophyta</taxon>
        <taxon>Spermatophyta</taxon>
        <taxon>Magnoliopsida</taxon>
        <taxon>Liliopsida</taxon>
        <taxon>Poales</taxon>
        <taxon>Poaceae</taxon>
        <taxon>BOP clade</taxon>
        <taxon>Oryzoideae</taxon>
        <taxon>Oryzeae</taxon>
        <taxon>Oryzinae</taxon>
        <taxon>Leersia</taxon>
    </lineage>
</organism>
<proteinExistence type="predicted"/>
<dbReference type="HOGENOM" id="CLU_2593254_0_0_1"/>
<name>A0A0D9XGM9_9ORYZ</name>
<protein>
    <submittedName>
        <fullName evidence="1">Uncharacterized protein</fullName>
    </submittedName>
</protein>
<dbReference type="Gramene" id="LPERR09G15200.1">
    <property type="protein sequence ID" value="LPERR09G15200.1"/>
    <property type="gene ID" value="LPERR09G15200"/>
</dbReference>